<dbReference type="OrthoDB" id="4670414at2759"/>
<name>A0A9W9VEH3_9EURO</name>
<dbReference type="GeneID" id="81375768"/>
<comment type="caution">
    <text evidence="1">The sequence shown here is derived from an EMBL/GenBank/DDBJ whole genome shotgun (WGS) entry which is preliminary data.</text>
</comment>
<evidence type="ECO:0000313" key="1">
    <source>
        <dbReference type="EMBL" id="KAJ5379032.1"/>
    </source>
</evidence>
<dbReference type="Proteomes" id="UP001147747">
    <property type="component" value="Unassembled WGS sequence"/>
</dbReference>
<gene>
    <name evidence="1" type="ORF">N7509_012151</name>
</gene>
<evidence type="ECO:0000313" key="2">
    <source>
        <dbReference type="Proteomes" id="UP001147747"/>
    </source>
</evidence>
<reference evidence="1" key="1">
    <citation type="submission" date="2022-12" db="EMBL/GenBank/DDBJ databases">
        <authorList>
            <person name="Petersen C."/>
        </authorList>
    </citation>
    <scope>NUCLEOTIDE SEQUENCE</scope>
    <source>
        <strain evidence="1">IBT 29677</strain>
    </source>
</reference>
<reference evidence="1" key="2">
    <citation type="journal article" date="2023" name="IMA Fungus">
        <title>Comparative genomic study of the Penicillium genus elucidates a diverse pangenome and 15 lateral gene transfer events.</title>
        <authorList>
            <person name="Petersen C."/>
            <person name="Sorensen T."/>
            <person name="Nielsen M.R."/>
            <person name="Sondergaard T.E."/>
            <person name="Sorensen J.L."/>
            <person name="Fitzpatrick D.A."/>
            <person name="Frisvad J.C."/>
            <person name="Nielsen K.L."/>
        </authorList>
    </citation>
    <scope>NUCLEOTIDE SEQUENCE</scope>
    <source>
        <strain evidence="1">IBT 29677</strain>
    </source>
</reference>
<sequence>MGASDDSSFFLYGVGERPEALTLGSLVLEKYWQPMIARHYTHELLDEKGLLEHAYTTNVSNAVFRGCSRLSPAVGVEVGDIMNLGLAYHKDRERIIVAEKGSRITLKEYISLPLLSSPVNVDFLIHSPEAFLTDNILTTPAAQQKLKLWLSAAHSAYLLNFKFARRPKVWLLTGLYLLEGTQVVVSNGQSANISAGVSSAIIGALSGVPVGGSVSLGADSTWEMAMEVADPHVWAAQYRLVDARFIKMSKDGIDGVKLPASIGLYRDILSVNTARGAGEREVELGLETEQDESMIDDQDGQEEEGYEKRLEQAIQMFEKAPKHFLQ</sequence>
<organism evidence="1 2">
    <name type="scientific">Penicillium cosmopolitanum</name>
    <dbReference type="NCBI Taxonomy" id="1131564"/>
    <lineage>
        <taxon>Eukaryota</taxon>
        <taxon>Fungi</taxon>
        <taxon>Dikarya</taxon>
        <taxon>Ascomycota</taxon>
        <taxon>Pezizomycotina</taxon>
        <taxon>Eurotiomycetes</taxon>
        <taxon>Eurotiomycetidae</taxon>
        <taxon>Eurotiales</taxon>
        <taxon>Aspergillaceae</taxon>
        <taxon>Penicillium</taxon>
    </lineage>
</organism>
<accession>A0A9W9VEH3</accession>
<dbReference type="AlphaFoldDB" id="A0A9W9VEH3"/>
<keyword evidence="2" id="KW-1185">Reference proteome</keyword>
<proteinExistence type="predicted"/>
<dbReference type="RefSeq" id="XP_056482818.1">
    <property type="nucleotide sequence ID" value="XM_056636788.1"/>
</dbReference>
<dbReference type="EMBL" id="JAPZBU010000011">
    <property type="protein sequence ID" value="KAJ5379032.1"/>
    <property type="molecule type" value="Genomic_DNA"/>
</dbReference>
<protein>
    <submittedName>
        <fullName evidence="1">Uncharacterized protein</fullName>
    </submittedName>
</protein>